<reference evidence="4" key="1">
    <citation type="journal article" date="2012" name="Nat. Genet.">
        <title>Whole-genome sequence of Schistosoma haematobium.</title>
        <authorList>
            <person name="Young N.D."/>
            <person name="Jex A.R."/>
            <person name="Li B."/>
            <person name="Liu S."/>
            <person name="Yang L."/>
            <person name="Xiong Z."/>
            <person name="Li Y."/>
            <person name="Cantacessi C."/>
            <person name="Hall R.S."/>
            <person name="Xu X."/>
            <person name="Chen F."/>
            <person name="Wu X."/>
            <person name="Zerlotini A."/>
            <person name="Oliveira G."/>
            <person name="Hofmann A."/>
            <person name="Zhang G."/>
            <person name="Fang X."/>
            <person name="Kang Y."/>
            <person name="Campbell B.E."/>
            <person name="Loukas A."/>
            <person name="Ranganathan S."/>
            <person name="Rollinson D."/>
            <person name="Rinaldi G."/>
            <person name="Brindley P.J."/>
            <person name="Yang H."/>
            <person name="Wang J."/>
            <person name="Wang J."/>
            <person name="Gasser R.B."/>
        </authorList>
    </citation>
    <scope>NUCLEOTIDE SEQUENCE [LARGE SCALE GENOMIC DNA]</scope>
</reference>
<evidence type="ECO:0000256" key="3">
    <source>
        <dbReference type="SAM" id="SignalP"/>
    </source>
</evidence>
<feature type="chain" id="PRO_5001904582" evidence="3">
    <location>
        <begin position="18"/>
        <end position="481"/>
    </location>
</feature>
<proteinExistence type="predicted"/>
<name>A0A095A5I3_SCHHA</name>
<evidence type="ECO:0000256" key="2">
    <source>
        <dbReference type="SAM" id="Phobius"/>
    </source>
</evidence>
<keyword evidence="2" id="KW-1133">Transmembrane helix</keyword>
<accession>A0A095A5I3</accession>
<keyword evidence="2" id="KW-0472">Membrane</keyword>
<feature type="signal peptide" evidence="3">
    <location>
        <begin position="1"/>
        <end position="17"/>
    </location>
</feature>
<evidence type="ECO:0000256" key="1">
    <source>
        <dbReference type="SAM" id="MobiDB-lite"/>
    </source>
</evidence>
<dbReference type="EMBL" id="KL251624">
    <property type="protein sequence ID" value="KGB40874.1"/>
    <property type="molecule type" value="Genomic_DNA"/>
</dbReference>
<feature type="region of interest" description="Disordered" evidence="1">
    <location>
        <begin position="456"/>
        <end position="481"/>
    </location>
</feature>
<keyword evidence="3" id="KW-0732">Signal</keyword>
<gene>
    <name evidence="4" type="ORF">MS3_09365</name>
</gene>
<sequence length="481" mass="55071">MLYVSLFNVFVLYKLLATFIVATISSSLIPSNESDKSVNHPYQSLDTVSNSELFDWPETIETCPNQMARMHHYAINDQYPLTIHPVWSGAVTESAKCWNQPLLHSDEMLYSSDSHDEAMNRLSEVTHTFAQSFLTEPIDPSLSSFHPQFISPQFETNHFIQPTGIYEHGLKDYFSQNKFMLNDNIYSGIWNTVKENDNNQSYLSTENPPEYLSSNDLVGQDFLQSDYSCDYHVNKITVENAFNTTLPIICSLIQCNDDITNSSHRQNIDETNPSYHYTNSTDIHIANSTVNLSSENTIPDYYTNDDNNDTMRIDCNPHDSSRISFYELLRITESRRLSVLNYEAQMNSSIEEKREIKEEYFDLVPNPLKTKGLSDNQITPKELCSYSSWKSIIDIPQSELFQELGLSKTTSEQFNFVSTGFMNYENTSNESSAIAPWTYIFEKVIKRINDIDSNQDSSLNCDKPSSSLSFSTTITPTDMIE</sequence>
<keyword evidence="2" id="KW-0812">Transmembrane</keyword>
<dbReference type="AlphaFoldDB" id="A0A095A5I3"/>
<evidence type="ECO:0000313" key="4">
    <source>
        <dbReference type="EMBL" id="KGB40874.1"/>
    </source>
</evidence>
<organism evidence="4">
    <name type="scientific">Schistosoma haematobium</name>
    <name type="common">Blood fluke</name>
    <dbReference type="NCBI Taxonomy" id="6185"/>
    <lineage>
        <taxon>Eukaryota</taxon>
        <taxon>Metazoa</taxon>
        <taxon>Spiralia</taxon>
        <taxon>Lophotrochozoa</taxon>
        <taxon>Platyhelminthes</taxon>
        <taxon>Trematoda</taxon>
        <taxon>Digenea</taxon>
        <taxon>Strigeidida</taxon>
        <taxon>Schistosomatoidea</taxon>
        <taxon>Schistosomatidae</taxon>
        <taxon>Schistosoma</taxon>
    </lineage>
</organism>
<feature type="transmembrane region" description="Helical" evidence="2">
    <location>
        <begin position="6"/>
        <end position="29"/>
    </location>
</feature>
<protein>
    <submittedName>
        <fullName evidence="4">Uncharacterized protein</fullName>
    </submittedName>
</protein>